<dbReference type="AlphaFoldDB" id="A0A9W7D4N4"/>
<dbReference type="Proteomes" id="UP001165121">
    <property type="component" value="Unassembled WGS sequence"/>
</dbReference>
<dbReference type="EMBL" id="BSXT01003555">
    <property type="protein sequence ID" value="GMF54629.1"/>
    <property type="molecule type" value="Genomic_DNA"/>
</dbReference>
<reference evidence="2" key="1">
    <citation type="submission" date="2023-04" db="EMBL/GenBank/DDBJ databases">
        <title>Phytophthora fragariaefolia NBRC 109709.</title>
        <authorList>
            <person name="Ichikawa N."/>
            <person name="Sato H."/>
            <person name="Tonouchi N."/>
        </authorList>
    </citation>
    <scope>NUCLEOTIDE SEQUENCE</scope>
    <source>
        <strain evidence="2">NBRC 109709</strain>
    </source>
</reference>
<feature type="region of interest" description="Disordered" evidence="1">
    <location>
        <begin position="18"/>
        <end position="77"/>
    </location>
</feature>
<name>A0A9W7D4N4_9STRA</name>
<feature type="compositionally biased region" description="Polar residues" evidence="1">
    <location>
        <begin position="45"/>
        <end position="56"/>
    </location>
</feature>
<keyword evidence="3" id="KW-1185">Reference proteome</keyword>
<protein>
    <submittedName>
        <fullName evidence="2">Unnamed protein product</fullName>
    </submittedName>
</protein>
<accession>A0A9W7D4N4</accession>
<evidence type="ECO:0000313" key="3">
    <source>
        <dbReference type="Proteomes" id="UP001165121"/>
    </source>
</evidence>
<comment type="caution">
    <text evidence="2">The sequence shown here is derived from an EMBL/GenBank/DDBJ whole genome shotgun (WGS) entry which is preliminary data.</text>
</comment>
<evidence type="ECO:0000256" key="1">
    <source>
        <dbReference type="SAM" id="MobiDB-lite"/>
    </source>
</evidence>
<sequence length="77" mass="7875">MATHLTFYIGLLKPYHPAAAIDPSGSDQPSTEGGHSPSLPADPPSQEQGLGSSAQQDPLGGASWSSKVPTGAYSVRI</sequence>
<evidence type="ECO:0000313" key="2">
    <source>
        <dbReference type="EMBL" id="GMF54629.1"/>
    </source>
</evidence>
<organism evidence="2 3">
    <name type="scientific">Phytophthora fragariaefolia</name>
    <dbReference type="NCBI Taxonomy" id="1490495"/>
    <lineage>
        <taxon>Eukaryota</taxon>
        <taxon>Sar</taxon>
        <taxon>Stramenopiles</taxon>
        <taxon>Oomycota</taxon>
        <taxon>Peronosporomycetes</taxon>
        <taxon>Peronosporales</taxon>
        <taxon>Peronosporaceae</taxon>
        <taxon>Phytophthora</taxon>
    </lineage>
</organism>
<proteinExistence type="predicted"/>
<gene>
    <name evidence="2" type="ORF">Pfra01_002283600</name>
</gene>